<name>A0A820A2B9_9BILA</name>
<comment type="caution">
    <text evidence="1">The sequence shown here is derived from an EMBL/GenBank/DDBJ whole genome shotgun (WGS) entry which is preliminary data.</text>
</comment>
<dbReference type="AlphaFoldDB" id="A0A820A2B9"/>
<feature type="non-terminal residue" evidence="1">
    <location>
        <position position="47"/>
    </location>
</feature>
<dbReference type="Proteomes" id="UP000663844">
    <property type="component" value="Unassembled WGS sequence"/>
</dbReference>
<protein>
    <submittedName>
        <fullName evidence="1">Uncharacterized protein</fullName>
    </submittedName>
</protein>
<accession>A0A820A2B9</accession>
<reference evidence="1" key="1">
    <citation type="submission" date="2021-02" db="EMBL/GenBank/DDBJ databases">
        <authorList>
            <person name="Nowell W R."/>
        </authorList>
    </citation>
    <scope>NUCLEOTIDE SEQUENCE</scope>
</reference>
<evidence type="ECO:0000313" key="2">
    <source>
        <dbReference type="Proteomes" id="UP000663844"/>
    </source>
</evidence>
<gene>
    <name evidence="1" type="ORF">OXD698_LOCUS39768</name>
</gene>
<sequence length="47" mass="5327">MEAKNVSHVDICEDVQTTLNLIIDNLWSLADESHFIKFHEITGGITK</sequence>
<proteinExistence type="predicted"/>
<dbReference type="EMBL" id="CAJOAZ010008295">
    <property type="protein sequence ID" value="CAF4181684.1"/>
    <property type="molecule type" value="Genomic_DNA"/>
</dbReference>
<evidence type="ECO:0000313" key="1">
    <source>
        <dbReference type="EMBL" id="CAF4181684.1"/>
    </source>
</evidence>
<organism evidence="1 2">
    <name type="scientific">Adineta steineri</name>
    <dbReference type="NCBI Taxonomy" id="433720"/>
    <lineage>
        <taxon>Eukaryota</taxon>
        <taxon>Metazoa</taxon>
        <taxon>Spiralia</taxon>
        <taxon>Gnathifera</taxon>
        <taxon>Rotifera</taxon>
        <taxon>Eurotatoria</taxon>
        <taxon>Bdelloidea</taxon>
        <taxon>Adinetida</taxon>
        <taxon>Adinetidae</taxon>
        <taxon>Adineta</taxon>
    </lineage>
</organism>